<feature type="transmembrane region" description="Helical" evidence="10">
    <location>
        <begin position="242"/>
        <end position="263"/>
    </location>
</feature>
<protein>
    <submittedName>
        <fullName evidence="11">Uncharacterized protein</fullName>
    </submittedName>
</protein>
<proteinExistence type="inferred from homology"/>
<comment type="caution">
    <text evidence="11">The sequence shown here is derived from an EMBL/GenBank/DDBJ whole genome shotgun (WGS) entry which is preliminary data.</text>
</comment>
<feature type="compositionally biased region" description="Low complexity" evidence="9">
    <location>
        <begin position="37"/>
        <end position="48"/>
    </location>
</feature>
<feature type="compositionally biased region" description="Polar residues" evidence="9">
    <location>
        <begin position="60"/>
        <end position="81"/>
    </location>
</feature>
<dbReference type="GO" id="GO:1903425">
    <property type="term" value="F:fluoride transmembrane transporter activity"/>
    <property type="evidence" value="ECO:0007669"/>
    <property type="project" value="TreeGrafter"/>
</dbReference>
<keyword evidence="5 10" id="KW-1133">Transmembrane helix</keyword>
<feature type="transmembrane region" description="Helical" evidence="10">
    <location>
        <begin position="275"/>
        <end position="294"/>
    </location>
</feature>
<dbReference type="InterPro" id="IPR003691">
    <property type="entry name" value="FluC"/>
</dbReference>
<evidence type="ECO:0000256" key="2">
    <source>
        <dbReference type="ARBA" id="ARBA00004651"/>
    </source>
</evidence>
<feature type="compositionally biased region" description="Polar residues" evidence="9">
    <location>
        <begin position="94"/>
        <end position="117"/>
    </location>
</feature>
<feature type="transmembrane region" description="Helical" evidence="10">
    <location>
        <begin position="202"/>
        <end position="222"/>
    </location>
</feature>
<evidence type="ECO:0000256" key="9">
    <source>
        <dbReference type="SAM" id="MobiDB-lite"/>
    </source>
</evidence>
<gene>
    <name evidence="11" type="ORF">IFM89_011382</name>
</gene>
<feature type="compositionally biased region" description="Polar residues" evidence="9">
    <location>
        <begin position="10"/>
        <end position="25"/>
    </location>
</feature>
<comment type="similarity">
    <text evidence="7">Belongs to the fluoride channel Fluc/FEX (TC 1.A.43) family.</text>
</comment>
<feature type="transmembrane region" description="Helical" evidence="10">
    <location>
        <begin position="469"/>
        <end position="491"/>
    </location>
</feature>
<dbReference type="PANTHER" id="PTHR28259">
    <property type="entry name" value="FLUORIDE EXPORT PROTEIN 1-RELATED"/>
    <property type="match status" value="1"/>
</dbReference>
<evidence type="ECO:0000313" key="12">
    <source>
        <dbReference type="Proteomes" id="UP000631114"/>
    </source>
</evidence>
<feature type="region of interest" description="Disordered" evidence="9">
    <location>
        <begin position="1"/>
        <end position="25"/>
    </location>
</feature>
<feature type="transmembrane region" description="Helical" evidence="10">
    <location>
        <begin position="368"/>
        <end position="389"/>
    </location>
</feature>
<evidence type="ECO:0000256" key="6">
    <source>
        <dbReference type="ARBA" id="ARBA00023136"/>
    </source>
</evidence>
<sequence>MEFTGRNDIPRNQSERATISISQDSLPSILNERSNSHLSLSRNNSEHSTVIGGHGGVSFDRTSSVGASSWRRPSQTSSNQVAPELSDDDIESEVISQAGDTGEVNSKLYSGSGTPRSSMDNFMSVEDGIVPITEDPYVQTFGAWSRGTNAFSTVSVVSPLPSEIVSSFSTEPALHPRNKNLSTSAEMSIPHVKESKKELPCLLEYISALTHLAVFGILGVFTRYLLQKLFGPEVAGITSDQTFVYIDLPSNLVGSFLMGWLGVVFKGDISRVSDLLAVGLTTGYLGSLTTFSAWNQKMLDLSVNDQWLQAIVGILLGLWMADGSIHVGIETAKGFRWLVNRSSTGSRGDASSSGSKFKFRIGSLRQHTAVLVFLMLILALLWGLSAALLRRWLDGGNTNGQLWLACIVAPPGVWARWFLARLNGRGLGRNGSFKWIPFGTLIANVSAACVMAALATVKRVVNSDKSETIATGIQFGLLGCLSTVSTFIAEFHAMRESKHPWRAYLYASITILPSFILGTFIYSVPVWTKAYQ</sequence>
<dbReference type="AlphaFoldDB" id="A0A835HKP6"/>
<evidence type="ECO:0000256" key="8">
    <source>
        <dbReference type="ARBA" id="ARBA00035585"/>
    </source>
</evidence>
<dbReference type="EMBL" id="JADFTS010000006">
    <property type="protein sequence ID" value="KAF9600711.1"/>
    <property type="molecule type" value="Genomic_DNA"/>
</dbReference>
<feature type="transmembrane region" description="Helical" evidence="10">
    <location>
        <begin position="435"/>
        <end position="457"/>
    </location>
</feature>
<dbReference type="OrthoDB" id="409792at2759"/>
<feature type="transmembrane region" description="Helical" evidence="10">
    <location>
        <begin position="503"/>
        <end position="524"/>
    </location>
</feature>
<feature type="transmembrane region" description="Helical" evidence="10">
    <location>
        <begin position="306"/>
        <end position="329"/>
    </location>
</feature>
<evidence type="ECO:0000313" key="11">
    <source>
        <dbReference type="EMBL" id="KAF9600711.1"/>
    </source>
</evidence>
<dbReference type="PANTHER" id="PTHR28259:SF1">
    <property type="entry name" value="FLUORIDE EXPORT PROTEIN 1-RELATED"/>
    <property type="match status" value="1"/>
</dbReference>
<evidence type="ECO:0000256" key="3">
    <source>
        <dbReference type="ARBA" id="ARBA00022475"/>
    </source>
</evidence>
<comment type="subcellular location">
    <subcellularLocation>
        <location evidence="2">Cell membrane</location>
        <topology evidence="2">Multi-pass membrane protein</topology>
    </subcellularLocation>
</comment>
<name>A0A835HKP6_9MAGN</name>
<dbReference type="Proteomes" id="UP000631114">
    <property type="component" value="Unassembled WGS sequence"/>
</dbReference>
<reference evidence="11 12" key="1">
    <citation type="submission" date="2020-10" db="EMBL/GenBank/DDBJ databases">
        <title>The Coptis chinensis genome and diversification of protoberbering-type alkaloids.</title>
        <authorList>
            <person name="Wang B."/>
            <person name="Shu S."/>
            <person name="Song C."/>
            <person name="Liu Y."/>
        </authorList>
    </citation>
    <scope>NUCLEOTIDE SEQUENCE [LARGE SCALE GENOMIC DNA]</scope>
    <source>
        <strain evidence="11">HL-2020</strain>
        <tissue evidence="11">Leaf</tissue>
    </source>
</reference>
<feature type="transmembrane region" description="Helical" evidence="10">
    <location>
        <begin position="401"/>
        <end position="419"/>
    </location>
</feature>
<evidence type="ECO:0000256" key="4">
    <source>
        <dbReference type="ARBA" id="ARBA00022692"/>
    </source>
</evidence>
<dbReference type="GO" id="GO:0005886">
    <property type="term" value="C:plasma membrane"/>
    <property type="evidence" value="ECO:0007669"/>
    <property type="project" value="UniProtKB-SubCell"/>
</dbReference>
<evidence type="ECO:0000256" key="10">
    <source>
        <dbReference type="SAM" id="Phobius"/>
    </source>
</evidence>
<feature type="region of interest" description="Disordered" evidence="9">
    <location>
        <begin position="37"/>
        <end position="117"/>
    </location>
</feature>
<keyword evidence="12" id="KW-1185">Reference proteome</keyword>
<keyword evidence="3" id="KW-1003">Cell membrane</keyword>
<keyword evidence="6 10" id="KW-0472">Membrane</keyword>
<evidence type="ECO:0000256" key="5">
    <source>
        <dbReference type="ARBA" id="ARBA00022989"/>
    </source>
</evidence>
<keyword evidence="4 10" id="KW-0812">Transmembrane</keyword>
<organism evidence="11 12">
    <name type="scientific">Coptis chinensis</name>
    <dbReference type="NCBI Taxonomy" id="261450"/>
    <lineage>
        <taxon>Eukaryota</taxon>
        <taxon>Viridiplantae</taxon>
        <taxon>Streptophyta</taxon>
        <taxon>Embryophyta</taxon>
        <taxon>Tracheophyta</taxon>
        <taxon>Spermatophyta</taxon>
        <taxon>Magnoliopsida</taxon>
        <taxon>Ranunculales</taxon>
        <taxon>Ranunculaceae</taxon>
        <taxon>Coptidoideae</taxon>
        <taxon>Coptis</taxon>
    </lineage>
</organism>
<evidence type="ECO:0000256" key="1">
    <source>
        <dbReference type="ARBA" id="ARBA00002598"/>
    </source>
</evidence>
<dbReference type="Pfam" id="PF02537">
    <property type="entry name" value="CRCB"/>
    <property type="match status" value="2"/>
</dbReference>
<comment type="function">
    <text evidence="1">Fluoride channel required for the rapid expulsion of cytoplasmic fluoride.</text>
</comment>
<comment type="catalytic activity">
    <reaction evidence="8">
        <text>fluoride(in) = fluoride(out)</text>
        <dbReference type="Rhea" id="RHEA:76159"/>
        <dbReference type="ChEBI" id="CHEBI:17051"/>
    </reaction>
    <physiologicalReaction direction="left-to-right" evidence="8">
        <dbReference type="Rhea" id="RHEA:76160"/>
    </physiologicalReaction>
</comment>
<evidence type="ECO:0000256" key="7">
    <source>
        <dbReference type="ARBA" id="ARBA00035120"/>
    </source>
</evidence>
<accession>A0A835HKP6</accession>